<dbReference type="RefSeq" id="WP_211875916.1">
    <property type="nucleotide sequence ID" value="NZ_JAAEDH010000025.1"/>
</dbReference>
<evidence type="ECO:0000313" key="3">
    <source>
        <dbReference type="EMBL" id="MBR0657050.1"/>
    </source>
</evidence>
<protein>
    <submittedName>
        <fullName evidence="3">Tripartite tricarboxylate transporter substrate binding protein</fullName>
    </submittedName>
</protein>
<evidence type="ECO:0000256" key="1">
    <source>
        <dbReference type="ARBA" id="ARBA00006987"/>
    </source>
</evidence>
<dbReference type="AlphaFoldDB" id="A0AAF1K5X0"/>
<name>A0AAF1K5X0_9PROT</name>
<dbReference type="SUPFAM" id="SSF53850">
    <property type="entry name" value="Periplasmic binding protein-like II"/>
    <property type="match status" value="1"/>
</dbReference>
<dbReference type="Proteomes" id="UP001196068">
    <property type="component" value="Unassembled WGS sequence"/>
</dbReference>
<feature type="chain" id="PRO_5042055031" evidence="2">
    <location>
        <begin position="23"/>
        <end position="323"/>
    </location>
</feature>
<keyword evidence="2" id="KW-0732">Signal</keyword>
<gene>
    <name evidence="3" type="ORF">GXW79_18380</name>
</gene>
<dbReference type="Gene3D" id="3.40.190.150">
    <property type="entry name" value="Bordetella uptake gene, domain 1"/>
    <property type="match status" value="1"/>
</dbReference>
<reference evidence="3" key="1">
    <citation type="submission" date="2020-01" db="EMBL/GenBank/DDBJ databases">
        <authorList>
            <person name="Rat A."/>
        </authorList>
    </citation>
    <scope>NUCLEOTIDE SEQUENCE</scope>
    <source>
        <strain evidence="3">LMG 28251</strain>
    </source>
</reference>
<comment type="caution">
    <text evidence="3">The sequence shown here is derived from an EMBL/GenBank/DDBJ whole genome shotgun (WGS) entry which is preliminary data.</text>
</comment>
<organism evidence="3 4">
    <name type="scientific">Plastoroseomonas arctica</name>
    <dbReference type="NCBI Taxonomy" id="1509237"/>
    <lineage>
        <taxon>Bacteria</taxon>
        <taxon>Pseudomonadati</taxon>
        <taxon>Pseudomonadota</taxon>
        <taxon>Alphaproteobacteria</taxon>
        <taxon>Acetobacterales</taxon>
        <taxon>Acetobacteraceae</taxon>
        <taxon>Plastoroseomonas</taxon>
    </lineage>
</organism>
<sequence>MIRRIALLAIAALIGGIAAAQAQSYPNRPIRLIVPWPPGQATDLAGRVIAQRLSEVLGQAVIAENRAGAGGMIGTDTVAKAAPDGYTLLAASSGPYTINPLVQRTPYETERDFAAVALVGVSPYVLVANPAFPATTLPEFVAALRARPGHYTFGSSGTGATAHLIIEWFNSALGIRAEHIPFQGSAPSLTAVVAGQVDYSIETLAATQPLIRGNSLRPFGISFARGSTLAPGIPGIATDAPIPGFDVGAWIGLVAPAATPRSILDIVEAATLRGMDSNDARERVAGIGIEMDLRGSAAFTTYLREQTANFRRIIETTNIRLNN</sequence>
<dbReference type="Gene3D" id="3.40.190.10">
    <property type="entry name" value="Periplasmic binding protein-like II"/>
    <property type="match status" value="1"/>
</dbReference>
<keyword evidence="4" id="KW-1185">Reference proteome</keyword>
<accession>A0AAF1K5X0</accession>
<dbReference type="Pfam" id="PF03401">
    <property type="entry name" value="TctC"/>
    <property type="match status" value="1"/>
</dbReference>
<comment type="similarity">
    <text evidence="1">Belongs to the UPF0065 (bug) family.</text>
</comment>
<reference evidence="3" key="2">
    <citation type="journal article" date="2021" name="Syst. Appl. Microbiol.">
        <title>Roseomonas hellenica sp. nov., isolated from roots of wild-growing Alkanna tinctoria.</title>
        <authorList>
            <person name="Rat A."/>
            <person name="Naranjo H.D."/>
            <person name="Lebbe L."/>
            <person name="Cnockaert M."/>
            <person name="Krigas N."/>
            <person name="Grigoriadou K."/>
            <person name="Maloupa E."/>
            <person name="Willems A."/>
        </authorList>
    </citation>
    <scope>NUCLEOTIDE SEQUENCE</scope>
    <source>
        <strain evidence="3">LMG 28251</strain>
    </source>
</reference>
<evidence type="ECO:0000313" key="4">
    <source>
        <dbReference type="Proteomes" id="UP001196068"/>
    </source>
</evidence>
<dbReference type="PIRSF" id="PIRSF017082">
    <property type="entry name" value="YflP"/>
    <property type="match status" value="1"/>
</dbReference>
<dbReference type="InterPro" id="IPR005064">
    <property type="entry name" value="BUG"/>
</dbReference>
<dbReference type="EMBL" id="JAAEDH010000025">
    <property type="protein sequence ID" value="MBR0657050.1"/>
    <property type="molecule type" value="Genomic_DNA"/>
</dbReference>
<proteinExistence type="inferred from homology"/>
<feature type="signal peptide" evidence="2">
    <location>
        <begin position="1"/>
        <end position="22"/>
    </location>
</feature>
<dbReference type="PANTHER" id="PTHR42928:SF5">
    <property type="entry name" value="BLR1237 PROTEIN"/>
    <property type="match status" value="1"/>
</dbReference>
<dbReference type="InterPro" id="IPR042100">
    <property type="entry name" value="Bug_dom1"/>
</dbReference>
<dbReference type="PANTHER" id="PTHR42928">
    <property type="entry name" value="TRICARBOXYLATE-BINDING PROTEIN"/>
    <property type="match status" value="1"/>
</dbReference>
<evidence type="ECO:0000256" key="2">
    <source>
        <dbReference type="SAM" id="SignalP"/>
    </source>
</evidence>